<organism evidence="1 2">
    <name type="scientific">Orbilia oligospora</name>
    <name type="common">Nematode-trapping fungus</name>
    <name type="synonym">Arthrobotrys oligospora</name>
    <dbReference type="NCBI Taxonomy" id="2813651"/>
    <lineage>
        <taxon>Eukaryota</taxon>
        <taxon>Fungi</taxon>
        <taxon>Dikarya</taxon>
        <taxon>Ascomycota</taxon>
        <taxon>Pezizomycotina</taxon>
        <taxon>Orbiliomycetes</taxon>
        <taxon>Orbiliales</taxon>
        <taxon>Orbiliaceae</taxon>
        <taxon>Orbilia</taxon>
    </lineage>
</organism>
<dbReference type="EMBL" id="SOZJ01000007">
    <property type="protein sequence ID" value="TGJ64681.1"/>
    <property type="molecule type" value="Genomic_DNA"/>
</dbReference>
<reference evidence="1 2" key="1">
    <citation type="submission" date="2019-03" db="EMBL/GenBank/DDBJ databases">
        <title>Nematode-trapping fungi genome.</title>
        <authorList>
            <person name="Vidal-Diez De Ulzurrun G."/>
        </authorList>
    </citation>
    <scope>NUCLEOTIDE SEQUENCE [LARGE SCALE GENOMIC DNA]</scope>
    <source>
        <strain evidence="1 2">TWF154</strain>
    </source>
</reference>
<evidence type="ECO:0000313" key="1">
    <source>
        <dbReference type="EMBL" id="TGJ64681.1"/>
    </source>
</evidence>
<sequence length="109" mass="12494">MRDAYHIISCVNLTAVRRRLHHNGQRIDSCRTHTLLGPIKHGYGNKDHAGSEYDEMTALNESCLEFLLDGPEKVCVVSLFLISCRDVKTLHYSRLSTILIRRMDGIIQR</sequence>
<name>A0A7C8PWH4_ORBOL</name>
<comment type="caution">
    <text evidence="1">The sequence shown here is derived from an EMBL/GenBank/DDBJ whole genome shotgun (WGS) entry which is preliminary data.</text>
</comment>
<proteinExistence type="predicted"/>
<evidence type="ECO:0000313" key="2">
    <source>
        <dbReference type="Proteomes" id="UP000297595"/>
    </source>
</evidence>
<gene>
    <name evidence="1" type="ORF">EYR41_010721</name>
</gene>
<dbReference type="AlphaFoldDB" id="A0A7C8PWH4"/>
<accession>A0A7C8PWH4</accession>
<protein>
    <submittedName>
        <fullName evidence="1">Uncharacterized protein</fullName>
    </submittedName>
</protein>
<dbReference type="Proteomes" id="UP000297595">
    <property type="component" value="Unassembled WGS sequence"/>
</dbReference>